<name>A0A9D1LDP5_9FIRM</name>
<feature type="chain" id="PRO_5038843714" description="CBM6 domain-containing protein" evidence="1">
    <location>
        <begin position="24"/>
        <end position="898"/>
    </location>
</feature>
<evidence type="ECO:0000313" key="3">
    <source>
        <dbReference type="EMBL" id="HIU35051.1"/>
    </source>
</evidence>
<evidence type="ECO:0000256" key="1">
    <source>
        <dbReference type="SAM" id="SignalP"/>
    </source>
</evidence>
<dbReference type="AlphaFoldDB" id="A0A9D1LDP5"/>
<protein>
    <recommendedName>
        <fullName evidence="2">CBM6 domain-containing protein</fullName>
    </recommendedName>
</protein>
<organism evidence="3 4">
    <name type="scientific">Candidatus Fimenecus excrementigallinarum</name>
    <dbReference type="NCBI Taxonomy" id="2840816"/>
    <lineage>
        <taxon>Bacteria</taxon>
        <taxon>Bacillati</taxon>
        <taxon>Bacillota</taxon>
        <taxon>Clostridia</taxon>
        <taxon>Candidatus Fimenecus</taxon>
    </lineage>
</organism>
<dbReference type="InterPro" id="IPR008979">
    <property type="entry name" value="Galactose-bd-like_sf"/>
</dbReference>
<feature type="domain" description="CBM6" evidence="2">
    <location>
        <begin position="734"/>
        <end position="871"/>
    </location>
</feature>
<proteinExistence type="predicted"/>
<dbReference type="SUPFAM" id="SSF51445">
    <property type="entry name" value="(Trans)glycosidases"/>
    <property type="match status" value="1"/>
</dbReference>
<evidence type="ECO:0000313" key="4">
    <source>
        <dbReference type="Proteomes" id="UP000824071"/>
    </source>
</evidence>
<dbReference type="Gene3D" id="3.20.20.80">
    <property type="entry name" value="Glycosidases"/>
    <property type="match status" value="1"/>
</dbReference>
<accession>A0A9D1LDP5</accession>
<dbReference type="InterPro" id="IPR005084">
    <property type="entry name" value="CBM6"/>
</dbReference>
<dbReference type="Gene3D" id="2.60.120.260">
    <property type="entry name" value="Galactose-binding domain-like"/>
    <property type="match status" value="2"/>
</dbReference>
<dbReference type="EMBL" id="DVMW01000002">
    <property type="protein sequence ID" value="HIU35051.1"/>
    <property type="molecule type" value="Genomic_DNA"/>
</dbReference>
<reference evidence="3" key="1">
    <citation type="submission" date="2020-10" db="EMBL/GenBank/DDBJ databases">
        <authorList>
            <person name="Gilroy R."/>
        </authorList>
    </citation>
    <scope>NUCLEOTIDE SEQUENCE</scope>
    <source>
        <strain evidence="3">ChiGjej1B1-19959</strain>
    </source>
</reference>
<dbReference type="SUPFAM" id="SSF49785">
    <property type="entry name" value="Galactose-binding domain-like"/>
    <property type="match status" value="1"/>
</dbReference>
<feature type="signal peptide" evidence="1">
    <location>
        <begin position="1"/>
        <end position="23"/>
    </location>
</feature>
<sequence length="898" mass="97045">MQTVFRMISIVVSALLAILGVGTGSGTPGDSVFDEPGAPNAAQTLTVDAGSVAGQMTHKAAGFLYGFAEPDVPSENTLSAIGVYTAVAKPKAGLQHPMGDITQVYETFFAAGGEYLQVYCQDKIDTWYYQPPAGGLSAYYEMLKDVVTEINNAVAPEYRSRIVYYPFNEPDGGGVHTGWFSGGNFSAEYNEAFLTSYQIIKAINPEAKVGGPNFQGYTDNNADQMETFMTFCRDNGCLPDVVSWHELAEIDQGPNSFTSHYAQYRALEQTLGILPIEVCITEYGAKTSNSMPSNSMQWISVFEAADAAGCRAYWRTANNMNDLTGDYNSPNADWWVYKWYNEMLGDELALTSSNGNVLRGVAAFDEADGALDVIYAGADSEGAETRVTVQNLGAAFPGQAQVHMRVEAVDFVGLTGECLEPVLLFDGDMPVTDGAVTWQDGVTTSGAYKITLTPATGSATYENPVDSIRVEVTAGTNLIEMPTSSTGSGDKWNENYKNYAKSNGSYCTSGTRILGGIVNENATFDSVDVTYNVTIPVSGVYKCDFVYSNQLKAANGDRAPAEMTIRWNGADDYTTLRLENTYTVAYMDMATTYKYLPAGAYTIETTVASCDGKKLGLYDIGLDFMRLTAVDTAAQTVEDYLAREITLAAERTVTKEGFCKFMLVTETGGYYRLTTDAAGEAAVYLDGTHVGDMDLQDSAAVYLRKGVNYIAFDTATPPARITLQKDLERAAQSIPADAGTVTLSGTAALVENPLSPTGAHVGNLARGAVGENSATFGFNVPRSGWYRITLSYANDQCFGSHDYNPQQIDRYARIRLNGEDQGVAYFRNTQSWNYFSEKTLTLYCTSGYNELELSNDGSYVWWGEGESVTISSGATMTLSDIYAPDFAGISVAAAFGDA</sequence>
<evidence type="ECO:0000259" key="2">
    <source>
        <dbReference type="PROSITE" id="PS51175"/>
    </source>
</evidence>
<gene>
    <name evidence="3" type="ORF">IAC53_00340</name>
</gene>
<dbReference type="InterPro" id="IPR017853">
    <property type="entry name" value="GH"/>
</dbReference>
<keyword evidence="1" id="KW-0732">Signal</keyword>
<reference evidence="3" key="2">
    <citation type="journal article" date="2021" name="PeerJ">
        <title>Extensive microbial diversity within the chicken gut microbiome revealed by metagenomics and culture.</title>
        <authorList>
            <person name="Gilroy R."/>
            <person name="Ravi A."/>
            <person name="Getino M."/>
            <person name="Pursley I."/>
            <person name="Horton D.L."/>
            <person name="Alikhan N.F."/>
            <person name="Baker D."/>
            <person name="Gharbi K."/>
            <person name="Hall N."/>
            <person name="Watson M."/>
            <person name="Adriaenssens E.M."/>
            <person name="Foster-Nyarko E."/>
            <person name="Jarju S."/>
            <person name="Secka A."/>
            <person name="Antonio M."/>
            <person name="Oren A."/>
            <person name="Chaudhuri R.R."/>
            <person name="La Ragione R."/>
            <person name="Hildebrand F."/>
            <person name="Pallen M.J."/>
        </authorList>
    </citation>
    <scope>NUCLEOTIDE SEQUENCE</scope>
    <source>
        <strain evidence="3">ChiGjej1B1-19959</strain>
    </source>
</reference>
<comment type="caution">
    <text evidence="3">The sequence shown here is derived from an EMBL/GenBank/DDBJ whole genome shotgun (WGS) entry which is preliminary data.</text>
</comment>
<dbReference type="PROSITE" id="PS51175">
    <property type="entry name" value="CBM6"/>
    <property type="match status" value="1"/>
</dbReference>
<dbReference type="Proteomes" id="UP000824071">
    <property type="component" value="Unassembled WGS sequence"/>
</dbReference>
<dbReference type="GO" id="GO:0030246">
    <property type="term" value="F:carbohydrate binding"/>
    <property type="evidence" value="ECO:0007669"/>
    <property type="project" value="InterPro"/>
</dbReference>